<dbReference type="PRINTS" id="PR00080">
    <property type="entry name" value="SDRFAMILY"/>
</dbReference>
<dbReference type="Proteomes" id="UP000659654">
    <property type="component" value="Unassembled WGS sequence"/>
</dbReference>
<dbReference type="Proteomes" id="UP000582659">
    <property type="component" value="Unassembled WGS sequence"/>
</dbReference>
<accession>A0A1I7RJC8</accession>
<dbReference type="EMBL" id="CAJFCV020000006">
    <property type="protein sequence ID" value="CAG9128792.1"/>
    <property type="molecule type" value="Genomic_DNA"/>
</dbReference>
<dbReference type="SUPFAM" id="SSF51735">
    <property type="entry name" value="NAD(P)-binding Rossmann-fold domains"/>
    <property type="match status" value="1"/>
</dbReference>
<evidence type="ECO:0000313" key="5">
    <source>
        <dbReference type="WBParaSite" id="BXY_0081000.1"/>
    </source>
</evidence>
<dbReference type="WBParaSite" id="BXY_0081000.1">
    <property type="protein sequence ID" value="BXY_0081000.1"/>
    <property type="gene ID" value="BXY_0081000"/>
</dbReference>
<dbReference type="PANTHER" id="PTHR44147:SF2">
    <property type="entry name" value="DEHYDROGENASE_REDUCTASE SDR FAMILY MEMBER 1"/>
    <property type="match status" value="1"/>
</dbReference>
<reference evidence="2" key="2">
    <citation type="submission" date="2020-09" db="EMBL/GenBank/DDBJ databases">
        <authorList>
            <person name="Kikuchi T."/>
        </authorList>
    </citation>
    <scope>NUCLEOTIDE SEQUENCE</scope>
    <source>
        <strain evidence="2">Ka4C1</strain>
    </source>
</reference>
<dbReference type="EMBL" id="CAJFDI010000006">
    <property type="protein sequence ID" value="CAD5233544.1"/>
    <property type="molecule type" value="Genomic_DNA"/>
</dbReference>
<organism evidence="3 5">
    <name type="scientific">Bursaphelenchus xylophilus</name>
    <name type="common">Pinewood nematode worm</name>
    <name type="synonym">Aphelenchoides xylophilus</name>
    <dbReference type="NCBI Taxonomy" id="6326"/>
    <lineage>
        <taxon>Eukaryota</taxon>
        <taxon>Metazoa</taxon>
        <taxon>Ecdysozoa</taxon>
        <taxon>Nematoda</taxon>
        <taxon>Chromadorea</taxon>
        <taxon>Rhabditida</taxon>
        <taxon>Tylenchina</taxon>
        <taxon>Tylenchomorpha</taxon>
        <taxon>Aphelenchoidea</taxon>
        <taxon>Aphelenchoididae</taxon>
        <taxon>Bursaphelenchus</taxon>
    </lineage>
</organism>
<proteinExistence type="inferred from homology"/>
<dbReference type="SMR" id="A0A1I7RJC8"/>
<evidence type="ECO:0000256" key="1">
    <source>
        <dbReference type="RuleBase" id="RU000363"/>
    </source>
</evidence>
<dbReference type="Proteomes" id="UP000095284">
    <property type="component" value="Unplaced"/>
</dbReference>
<dbReference type="eggNOG" id="KOG0725">
    <property type="taxonomic scope" value="Eukaryota"/>
</dbReference>
<evidence type="ECO:0000313" key="4">
    <source>
        <dbReference type="Proteomes" id="UP000659654"/>
    </source>
</evidence>
<dbReference type="PRINTS" id="PR00081">
    <property type="entry name" value="GDHRDH"/>
</dbReference>
<protein>
    <submittedName>
        <fullName evidence="2">(pine wood nematode) hypothetical protein</fullName>
    </submittedName>
</protein>
<reference evidence="5" key="1">
    <citation type="submission" date="2016-11" db="UniProtKB">
        <authorList>
            <consortium name="WormBaseParasite"/>
        </authorList>
    </citation>
    <scope>IDENTIFICATION</scope>
</reference>
<dbReference type="PANTHER" id="PTHR44147">
    <property type="entry name" value="DEHYDROGENASE/REDUCTASE SDR FAMILY MEMBER 1"/>
    <property type="match status" value="1"/>
</dbReference>
<dbReference type="Pfam" id="PF00106">
    <property type="entry name" value="adh_short"/>
    <property type="match status" value="1"/>
</dbReference>
<sequence>MFFSRIAMSLGGKVALVTGASRGIGKGIAVELGKAGATVYVTGRRPEQSDKAVNQTTLEQVAQEISAGGGKGKHVYVDHSDPKSVKELFEQISTENKGQLDILVNNAYAAANFILKNTSKKFWEIDADPAYAYDVINNVGLRNHYVCLVHAARLMVPRKSGLVVNIGSLGGISYFLNVAYGIGKGGIDRLSSDAATELAGTGVTVVSLWPGAVKTEMIQNMVLKEKNDSAVYKYFDEGESIYYPGKCIVKLATLPDLNKHSGEIITTTNLAKEFQIKDEDGHLPVDPNVVKNMDYINQMNAVRTKVLKSSQ</sequence>
<evidence type="ECO:0000313" key="2">
    <source>
        <dbReference type="EMBL" id="CAD5233544.1"/>
    </source>
</evidence>
<comment type="similarity">
    <text evidence="1">Belongs to the short-chain dehydrogenases/reductases (SDR) family.</text>
</comment>
<keyword evidence="4" id="KW-1185">Reference proteome</keyword>
<dbReference type="AlphaFoldDB" id="A0A1I7RJC8"/>
<dbReference type="InterPro" id="IPR002347">
    <property type="entry name" value="SDR_fam"/>
</dbReference>
<dbReference type="Gene3D" id="3.40.50.720">
    <property type="entry name" value="NAD(P)-binding Rossmann-like Domain"/>
    <property type="match status" value="1"/>
</dbReference>
<dbReference type="InterPro" id="IPR036291">
    <property type="entry name" value="NAD(P)-bd_dom_sf"/>
</dbReference>
<dbReference type="OrthoDB" id="1933717at2759"/>
<evidence type="ECO:0000313" key="3">
    <source>
        <dbReference type="Proteomes" id="UP000095284"/>
    </source>
</evidence>
<name>A0A1I7RJC8_BURXY</name>
<gene>
    <name evidence="2" type="ORF">BXYJ_LOCUS13635</name>
</gene>